<keyword evidence="2 4" id="KW-0863">Zinc-finger</keyword>
<dbReference type="AlphaFoldDB" id="A0A7E4VNE5"/>
<organism evidence="7 8">
    <name type="scientific">Panagrellus redivivus</name>
    <name type="common">Microworm</name>
    <dbReference type="NCBI Taxonomy" id="6233"/>
    <lineage>
        <taxon>Eukaryota</taxon>
        <taxon>Metazoa</taxon>
        <taxon>Ecdysozoa</taxon>
        <taxon>Nematoda</taxon>
        <taxon>Chromadorea</taxon>
        <taxon>Rhabditida</taxon>
        <taxon>Tylenchina</taxon>
        <taxon>Panagrolaimomorpha</taxon>
        <taxon>Panagrolaimoidea</taxon>
        <taxon>Panagrolaimidae</taxon>
        <taxon>Panagrellus</taxon>
    </lineage>
</organism>
<feature type="region of interest" description="Disordered" evidence="5">
    <location>
        <begin position="1"/>
        <end position="29"/>
    </location>
</feature>
<evidence type="ECO:0000256" key="1">
    <source>
        <dbReference type="ARBA" id="ARBA00022723"/>
    </source>
</evidence>
<feature type="compositionally biased region" description="Low complexity" evidence="5">
    <location>
        <begin position="315"/>
        <end position="331"/>
    </location>
</feature>
<dbReference type="GO" id="GO:0061630">
    <property type="term" value="F:ubiquitin protein ligase activity"/>
    <property type="evidence" value="ECO:0007669"/>
    <property type="project" value="TreeGrafter"/>
</dbReference>
<dbReference type="GO" id="GO:0008270">
    <property type="term" value="F:zinc ion binding"/>
    <property type="evidence" value="ECO:0007669"/>
    <property type="project" value="UniProtKB-KW"/>
</dbReference>
<proteinExistence type="predicted"/>
<sequence length="362" mass="39916">MNSNSNNGRGFRRNNAPATAPVSSSSTMPAVNTNDEALTELANCCICFETYNRGSRAPILIPCGHTFCKECADKIVTENVFFCCNCRTVSLLGFGGLSRNADLIQLLETLNLLGEEEAAQRPPARTYNKVTDEVYRAVPLVTFDEYCRSFFNLATRYLEFRIGARAVRSNQTVIQKVREAVNEITTALPSLQSSIKKLIDAPLNRSGAPSMDAWDGFYRPRLNATETVEYPFRIGARTVRSNQMVIQKVREAITDITAALPSLQSSVKKLIDAPLNQSGSPSMDAWDGFYRPRLNATETIEYPVFLPARNGSSGGATSSASSSTSSSTSAPRRNRPKKKRNPAPIPQRRTIDWDVAPSHLDF</sequence>
<evidence type="ECO:0000256" key="3">
    <source>
        <dbReference type="ARBA" id="ARBA00022833"/>
    </source>
</evidence>
<keyword evidence="7" id="KW-1185">Reference proteome</keyword>
<dbReference type="InterPro" id="IPR001841">
    <property type="entry name" value="Znf_RING"/>
</dbReference>
<reference evidence="7" key="1">
    <citation type="journal article" date="2013" name="Genetics">
        <title>The draft genome and transcriptome of Panagrellus redivivus are shaped by the harsh demands of a free-living lifestyle.</title>
        <authorList>
            <person name="Srinivasan J."/>
            <person name="Dillman A.R."/>
            <person name="Macchietto M.G."/>
            <person name="Heikkinen L."/>
            <person name="Lakso M."/>
            <person name="Fracchia K.M."/>
            <person name="Antoshechkin I."/>
            <person name="Mortazavi A."/>
            <person name="Wong G."/>
            <person name="Sternberg P.W."/>
        </authorList>
    </citation>
    <scope>NUCLEOTIDE SEQUENCE [LARGE SCALE GENOMIC DNA]</scope>
    <source>
        <strain evidence="7">MT8872</strain>
    </source>
</reference>
<evidence type="ECO:0000259" key="6">
    <source>
        <dbReference type="PROSITE" id="PS50089"/>
    </source>
</evidence>
<name>A0A7E4VNE5_PANRE</name>
<feature type="compositionally biased region" description="Basic residues" evidence="5">
    <location>
        <begin position="332"/>
        <end position="341"/>
    </location>
</feature>
<feature type="domain" description="RING-type" evidence="6">
    <location>
        <begin position="44"/>
        <end position="87"/>
    </location>
</feature>
<accession>A0A7E4VNE5</accession>
<dbReference type="PROSITE" id="PS00518">
    <property type="entry name" value="ZF_RING_1"/>
    <property type="match status" value="1"/>
</dbReference>
<dbReference type="Pfam" id="PF13639">
    <property type="entry name" value="zf-RING_2"/>
    <property type="match status" value="1"/>
</dbReference>
<evidence type="ECO:0000256" key="2">
    <source>
        <dbReference type="ARBA" id="ARBA00022771"/>
    </source>
</evidence>
<dbReference type="Gene3D" id="3.30.40.10">
    <property type="entry name" value="Zinc/RING finger domain, C3HC4 (zinc finger)"/>
    <property type="match status" value="1"/>
</dbReference>
<dbReference type="SMART" id="SM00184">
    <property type="entry name" value="RING"/>
    <property type="match status" value="1"/>
</dbReference>
<dbReference type="PROSITE" id="PS50089">
    <property type="entry name" value="ZF_RING_2"/>
    <property type="match status" value="1"/>
</dbReference>
<dbReference type="WBParaSite" id="Pan_g23060.t1">
    <property type="protein sequence ID" value="Pan_g23060.t1"/>
    <property type="gene ID" value="Pan_g23060"/>
</dbReference>
<protein>
    <submittedName>
        <fullName evidence="8">RING-type domain-containing protein</fullName>
    </submittedName>
</protein>
<dbReference type="GO" id="GO:0016567">
    <property type="term" value="P:protein ubiquitination"/>
    <property type="evidence" value="ECO:0007669"/>
    <property type="project" value="TreeGrafter"/>
</dbReference>
<keyword evidence="3" id="KW-0862">Zinc</keyword>
<feature type="region of interest" description="Disordered" evidence="5">
    <location>
        <begin position="311"/>
        <end position="362"/>
    </location>
</feature>
<dbReference type="PANTHER" id="PTHR22791:SF6">
    <property type="entry name" value="RING-TYPE DOMAIN-CONTAINING PROTEIN"/>
    <property type="match status" value="1"/>
</dbReference>
<dbReference type="InterPro" id="IPR013083">
    <property type="entry name" value="Znf_RING/FYVE/PHD"/>
</dbReference>
<dbReference type="InterPro" id="IPR017907">
    <property type="entry name" value="Znf_RING_CS"/>
</dbReference>
<dbReference type="SUPFAM" id="SSF57850">
    <property type="entry name" value="RING/U-box"/>
    <property type="match status" value="1"/>
</dbReference>
<dbReference type="PANTHER" id="PTHR22791">
    <property type="entry name" value="RING-TYPE DOMAIN-CONTAINING PROTEIN"/>
    <property type="match status" value="1"/>
</dbReference>
<evidence type="ECO:0000256" key="5">
    <source>
        <dbReference type="SAM" id="MobiDB-lite"/>
    </source>
</evidence>
<dbReference type="InterPro" id="IPR051435">
    <property type="entry name" value="RING_finger_E3_ubiq-ligases"/>
</dbReference>
<keyword evidence="1" id="KW-0479">Metal-binding</keyword>
<dbReference type="Proteomes" id="UP000492821">
    <property type="component" value="Unassembled WGS sequence"/>
</dbReference>
<evidence type="ECO:0000256" key="4">
    <source>
        <dbReference type="PROSITE-ProRule" id="PRU00175"/>
    </source>
</evidence>
<reference evidence="8" key="2">
    <citation type="submission" date="2020-10" db="UniProtKB">
        <authorList>
            <consortium name="WormBaseParasite"/>
        </authorList>
    </citation>
    <scope>IDENTIFICATION</scope>
</reference>
<evidence type="ECO:0000313" key="8">
    <source>
        <dbReference type="WBParaSite" id="Pan_g23060.t1"/>
    </source>
</evidence>
<evidence type="ECO:0000313" key="7">
    <source>
        <dbReference type="Proteomes" id="UP000492821"/>
    </source>
</evidence>